<dbReference type="InterPro" id="IPR014308">
    <property type="entry name" value="Xanthine_DH_XdhC"/>
</dbReference>
<protein>
    <recommendedName>
        <fullName evidence="5">Xanthine dehydrogenase accessory protein XdhC</fullName>
    </recommendedName>
</protein>
<feature type="domain" description="XdhC Rossmann" evidence="2">
    <location>
        <begin position="178"/>
        <end position="320"/>
    </location>
</feature>
<evidence type="ECO:0000259" key="1">
    <source>
        <dbReference type="Pfam" id="PF02625"/>
    </source>
</evidence>
<dbReference type="Gene3D" id="3.40.50.720">
    <property type="entry name" value="NAD(P)-binding Rossmann-like Domain"/>
    <property type="match status" value="1"/>
</dbReference>
<dbReference type="Proteomes" id="UP000007460">
    <property type="component" value="Chromosome"/>
</dbReference>
<evidence type="ECO:0000259" key="2">
    <source>
        <dbReference type="Pfam" id="PF13478"/>
    </source>
</evidence>
<proteinExistence type="predicted"/>
<dbReference type="PANTHER" id="PTHR30388:SF6">
    <property type="entry name" value="XANTHINE DEHYDROGENASE SUBUNIT A-RELATED"/>
    <property type="match status" value="1"/>
</dbReference>
<feature type="domain" description="XdhC- CoxI" evidence="1">
    <location>
        <begin position="32"/>
        <end position="78"/>
    </location>
</feature>
<dbReference type="EMBL" id="CP001751">
    <property type="protein sequence ID" value="ADE39621.1"/>
    <property type="molecule type" value="Genomic_DNA"/>
</dbReference>
<gene>
    <name evidence="3" type="ordered locus">SAR116_1378</name>
</gene>
<sequence>MSKPYYKGQNVNQGNAGWLNTAIALLQGTDIVIHASVIQVRGSAPRAVGANMLIMADAIWDTIGGGALEFEVMHQARSDITMIQTSPVDWHRHVMDIALGPDMGQCCGGHVRVLLEALTKADLPVLERLADSDQPVLHPLKAGQPLVLADSAAFGDGASITADKTGFILPKIPYQRPLFIYGAGHVGRALVPVIDGLGFDVYWVDIAPDRFPPVIPEGVSAVTARDPTLIAARAPTDAFHLVITHSHALDQAICHTVLAGQGFARLGLIGSKTKNARFRSRLGKAGITDDVLARLTCPIGIELVTGKQPARVAISIAAQLAIWQQELDCDGAFS</sequence>
<dbReference type="eggNOG" id="COG1975">
    <property type="taxonomic scope" value="Bacteria"/>
</dbReference>
<dbReference type="STRING" id="488538.SAR116_1378"/>
<dbReference type="Pfam" id="PF13478">
    <property type="entry name" value="XdhC_C"/>
    <property type="match status" value="1"/>
</dbReference>
<organism evidence="3 4">
    <name type="scientific">Puniceispirillum marinum (strain IMCC1322)</name>
    <dbReference type="NCBI Taxonomy" id="488538"/>
    <lineage>
        <taxon>Bacteria</taxon>
        <taxon>Pseudomonadati</taxon>
        <taxon>Pseudomonadota</taxon>
        <taxon>Alphaproteobacteria</taxon>
        <taxon>Candidatus Puniceispirillales</taxon>
        <taxon>Candidatus Puniceispirillaceae</taxon>
        <taxon>Candidatus Puniceispirillum</taxon>
    </lineage>
</organism>
<accession>D5BTM4</accession>
<dbReference type="NCBIfam" id="TIGR02964">
    <property type="entry name" value="xanthine_xdhC"/>
    <property type="match status" value="1"/>
</dbReference>
<reference evidence="3 4" key="1">
    <citation type="journal article" date="2010" name="J. Bacteriol.">
        <title>Complete genome sequence of "Candidatus Puniceispirillum marinum" IMCC1322, a representative of the SAR116 clade in the Alphaproteobacteria.</title>
        <authorList>
            <person name="Oh H.M."/>
            <person name="Kwon K.K."/>
            <person name="Kang I."/>
            <person name="Kang S.G."/>
            <person name="Lee J.H."/>
            <person name="Kim S.J."/>
            <person name="Cho J.C."/>
        </authorList>
    </citation>
    <scope>NUCLEOTIDE SEQUENCE [LARGE SCALE GENOMIC DNA]</scope>
    <source>
        <strain evidence="3 4">IMCC1322</strain>
    </source>
</reference>
<dbReference type="KEGG" id="apb:SAR116_1378"/>
<dbReference type="InterPro" id="IPR027051">
    <property type="entry name" value="XdhC_Rossmann_dom"/>
</dbReference>
<evidence type="ECO:0000313" key="3">
    <source>
        <dbReference type="EMBL" id="ADE39621.1"/>
    </source>
</evidence>
<dbReference type="Pfam" id="PF02625">
    <property type="entry name" value="XdhC_CoxI"/>
    <property type="match status" value="1"/>
</dbReference>
<dbReference type="HOGENOM" id="CLU_041115_4_0_5"/>
<evidence type="ECO:0008006" key="5">
    <source>
        <dbReference type="Google" id="ProtNLM"/>
    </source>
</evidence>
<dbReference type="PANTHER" id="PTHR30388">
    <property type="entry name" value="ALDEHYDE OXIDOREDUCTASE MOLYBDENUM COFACTOR ASSEMBLY PROTEIN"/>
    <property type="match status" value="1"/>
</dbReference>
<evidence type="ECO:0000313" key="4">
    <source>
        <dbReference type="Proteomes" id="UP000007460"/>
    </source>
</evidence>
<dbReference type="InterPro" id="IPR003777">
    <property type="entry name" value="XdhC_CoxI"/>
</dbReference>
<dbReference type="AlphaFoldDB" id="D5BTM4"/>
<keyword evidence="4" id="KW-1185">Reference proteome</keyword>
<dbReference type="InterPro" id="IPR052698">
    <property type="entry name" value="MoCofactor_Util/Proc"/>
</dbReference>
<dbReference type="RefSeq" id="WP_013046248.1">
    <property type="nucleotide sequence ID" value="NC_014010.1"/>
</dbReference>
<name>D5BTM4_PUNMI</name>